<dbReference type="PROSITE" id="PS50011">
    <property type="entry name" value="PROTEIN_KINASE_DOM"/>
    <property type="match status" value="1"/>
</dbReference>
<dbReference type="PROSITE" id="PS00108">
    <property type="entry name" value="PROTEIN_KINASE_ST"/>
    <property type="match status" value="1"/>
</dbReference>
<evidence type="ECO:0000259" key="1">
    <source>
        <dbReference type="PROSITE" id="PS50011"/>
    </source>
</evidence>
<proteinExistence type="predicted"/>
<reference evidence="2 3" key="1">
    <citation type="submission" date="2024-02" db="EMBL/GenBank/DDBJ databases">
        <title>De novo assembly and annotation of 12 fungi associated with fruit tree decline syndrome in Ontario, Canada.</title>
        <authorList>
            <person name="Sulman M."/>
            <person name="Ellouze W."/>
            <person name="Ilyukhin E."/>
        </authorList>
    </citation>
    <scope>NUCLEOTIDE SEQUENCE [LARGE SCALE GENOMIC DNA]</scope>
    <source>
        <strain evidence="2 3">M42-189</strain>
    </source>
</reference>
<dbReference type="Gene3D" id="1.10.510.10">
    <property type="entry name" value="Transferase(Phosphotransferase) domain 1"/>
    <property type="match status" value="1"/>
</dbReference>
<dbReference type="InterPro" id="IPR000719">
    <property type="entry name" value="Prot_kinase_dom"/>
</dbReference>
<organism evidence="2 3">
    <name type="scientific">Paraconiothyrium brasiliense</name>
    <dbReference type="NCBI Taxonomy" id="300254"/>
    <lineage>
        <taxon>Eukaryota</taxon>
        <taxon>Fungi</taxon>
        <taxon>Dikarya</taxon>
        <taxon>Ascomycota</taxon>
        <taxon>Pezizomycotina</taxon>
        <taxon>Dothideomycetes</taxon>
        <taxon>Pleosporomycetidae</taxon>
        <taxon>Pleosporales</taxon>
        <taxon>Massarineae</taxon>
        <taxon>Didymosphaeriaceae</taxon>
        <taxon>Paraconiothyrium</taxon>
    </lineage>
</organism>
<evidence type="ECO:0000313" key="3">
    <source>
        <dbReference type="Proteomes" id="UP001521785"/>
    </source>
</evidence>
<dbReference type="InterPro" id="IPR011009">
    <property type="entry name" value="Kinase-like_dom_sf"/>
</dbReference>
<evidence type="ECO:0000313" key="2">
    <source>
        <dbReference type="EMBL" id="KAL1613222.1"/>
    </source>
</evidence>
<accession>A0ABR3S9E4</accession>
<dbReference type="InterPro" id="IPR008271">
    <property type="entry name" value="Ser/Thr_kinase_AS"/>
</dbReference>
<dbReference type="EMBL" id="JAKJXO020000001">
    <property type="protein sequence ID" value="KAL1613222.1"/>
    <property type="molecule type" value="Genomic_DNA"/>
</dbReference>
<gene>
    <name evidence="2" type="ORF">SLS60_001454</name>
</gene>
<dbReference type="PANTHER" id="PTHR44305">
    <property type="entry name" value="SI:DKEY-192D15.2-RELATED"/>
    <property type="match status" value="1"/>
</dbReference>
<name>A0ABR3S9E4_9PLEO</name>
<dbReference type="SMART" id="SM00220">
    <property type="entry name" value="S_TKc"/>
    <property type="match status" value="1"/>
</dbReference>
<dbReference type="Pfam" id="PF00069">
    <property type="entry name" value="Pkinase"/>
    <property type="match status" value="1"/>
</dbReference>
<dbReference type="InterPro" id="IPR053083">
    <property type="entry name" value="TF_kinase-domain_protein"/>
</dbReference>
<dbReference type="Gene3D" id="3.30.200.20">
    <property type="entry name" value="Phosphorylase Kinase, domain 1"/>
    <property type="match status" value="1"/>
</dbReference>
<comment type="caution">
    <text evidence="2">The sequence shown here is derived from an EMBL/GenBank/DDBJ whole genome shotgun (WGS) entry which is preliminary data.</text>
</comment>
<dbReference type="PANTHER" id="PTHR44305:SF24">
    <property type="entry name" value="TYROSINE-PROTEIN KINASE C03B1.5-RELATED"/>
    <property type="match status" value="1"/>
</dbReference>
<protein>
    <recommendedName>
        <fullName evidence="1">Protein kinase domain-containing protein</fullName>
    </recommendedName>
</protein>
<sequence>MKDTVNLAAAVLVRRDHWRPHIIDGTFKPEDQTRASIGVAGGAMSTSELMNTFRSGEGDFLVMVPKVCVNVNEISPSTDDFTSKGGVYETSCKGMRLAWKIKYCQKKVNQINQRREVEVLKRMSHRHVVKLVGTYTQGVELGLLIWPVAVCDLATFMDDIDVLRGSLTDLETGGIENSQMLSIMGRLGSLCPETDSRMDAYIAAVSRLSACFGCLIGAIDYVHGQRIRHKDIKPHNILLSHDGLWLADFGISSDFSAHSNSQSEAIERGTLRYFAPEVAVYEKSGRAADIFSLGCIFLEMIALIKGVPLEELKASCPEQRGSFQGNLQHKQSWFKLLRTRNTQLQHLLCEIENMMEKKPNLRPSAHTLDKHLAVISQLGKARSPLYGPCCKPEQLMTTISHMEAEIQDLRLGLRERDHYIDDLLGLSSLTVSKSPLDVPRPPMGSNCVAMAPFSGLDDQ</sequence>
<keyword evidence="3" id="KW-1185">Reference proteome</keyword>
<feature type="domain" description="Protein kinase" evidence="1">
    <location>
        <begin position="49"/>
        <end position="374"/>
    </location>
</feature>
<dbReference type="Proteomes" id="UP001521785">
    <property type="component" value="Unassembled WGS sequence"/>
</dbReference>
<dbReference type="SUPFAM" id="SSF56112">
    <property type="entry name" value="Protein kinase-like (PK-like)"/>
    <property type="match status" value="1"/>
</dbReference>
<dbReference type="CDD" id="cd00180">
    <property type="entry name" value="PKc"/>
    <property type="match status" value="1"/>
</dbReference>